<feature type="transmembrane region" description="Helical" evidence="8">
    <location>
        <begin position="102"/>
        <end position="121"/>
    </location>
</feature>
<feature type="region of interest" description="Disordered" evidence="7">
    <location>
        <begin position="539"/>
        <end position="589"/>
    </location>
</feature>
<feature type="transmembrane region" description="Helical" evidence="8">
    <location>
        <begin position="204"/>
        <end position="223"/>
    </location>
</feature>
<keyword evidence="3" id="KW-0813">Transport</keyword>
<dbReference type="PANTHER" id="PTHR23519">
    <property type="entry name" value="AUTOPHAGY-RELATED PROTEIN 22"/>
    <property type="match status" value="1"/>
</dbReference>
<reference evidence="9" key="1">
    <citation type="submission" date="2023-01" db="EMBL/GenBank/DDBJ databases">
        <title>Metagenome sequencing of chrysophaentin producing Chrysophaeum taylorii.</title>
        <authorList>
            <person name="Davison J."/>
            <person name="Bewley C."/>
        </authorList>
    </citation>
    <scope>NUCLEOTIDE SEQUENCE</scope>
    <source>
        <strain evidence="9">NIES-1699</strain>
    </source>
</reference>
<dbReference type="Gene3D" id="1.20.1250.20">
    <property type="entry name" value="MFS general substrate transporter like domains"/>
    <property type="match status" value="1"/>
</dbReference>
<comment type="subcellular location">
    <subcellularLocation>
        <location evidence="1">Endomembrane system</location>
        <topology evidence="1">Multi-pass membrane protein</topology>
    </subcellularLocation>
</comment>
<dbReference type="SUPFAM" id="SSF103473">
    <property type="entry name" value="MFS general substrate transporter"/>
    <property type="match status" value="1"/>
</dbReference>
<feature type="transmembrane region" description="Helical" evidence="8">
    <location>
        <begin position="435"/>
        <end position="454"/>
    </location>
</feature>
<evidence type="ECO:0000313" key="10">
    <source>
        <dbReference type="Proteomes" id="UP001230188"/>
    </source>
</evidence>
<keyword evidence="5 8" id="KW-1133">Transmembrane helix</keyword>
<proteinExistence type="inferred from homology"/>
<dbReference type="PANTHER" id="PTHR23519:SF1">
    <property type="entry name" value="AUTOPHAGY-RELATED PROTEIN 22"/>
    <property type="match status" value="1"/>
</dbReference>
<evidence type="ECO:0000256" key="4">
    <source>
        <dbReference type="ARBA" id="ARBA00022692"/>
    </source>
</evidence>
<keyword evidence="10" id="KW-1185">Reference proteome</keyword>
<comment type="caution">
    <text evidence="9">The sequence shown here is derived from an EMBL/GenBank/DDBJ whole genome shotgun (WGS) entry which is preliminary data.</text>
</comment>
<feature type="transmembrane region" description="Helical" evidence="8">
    <location>
        <begin position="371"/>
        <end position="390"/>
    </location>
</feature>
<protein>
    <submittedName>
        <fullName evidence="9">Uncharacterized protein</fullName>
    </submittedName>
</protein>
<keyword evidence="6 8" id="KW-0472">Membrane</keyword>
<feature type="transmembrane region" description="Helical" evidence="8">
    <location>
        <begin position="346"/>
        <end position="365"/>
    </location>
</feature>
<dbReference type="GO" id="GO:0012505">
    <property type="term" value="C:endomembrane system"/>
    <property type="evidence" value="ECO:0007669"/>
    <property type="project" value="UniProtKB-SubCell"/>
</dbReference>
<evidence type="ECO:0000256" key="3">
    <source>
        <dbReference type="ARBA" id="ARBA00022448"/>
    </source>
</evidence>
<evidence type="ECO:0000313" key="9">
    <source>
        <dbReference type="EMBL" id="KAJ8611649.1"/>
    </source>
</evidence>
<accession>A0AAD7ULF4</accession>
<dbReference type="InterPro" id="IPR036259">
    <property type="entry name" value="MFS_trans_sf"/>
</dbReference>
<sequence>MRERLFGNWRQPHTRGYLWDNLTAGLVFTTNTYLNLGLLRAATEAAGCKGNPSDDDYTCSSSTRGLKPSSWLTAVATAGALLGAVLTPVVGTFSDYSVQRRLVGATSAWVLALVSLSQATITKATWFYVALLQIPSLASYVVHQGTVLSYLPGLSRIDGSDDDDESVRFRVNACSVVAAFGTQIGGLACFGVVAIVFGIGVVNVAALVQLIVGIALVLIYLFIWHPSNGYGGAFVDVPALKPLPADLVGSTNEAVALLTATIRELVSSYRFLRDHFPNVTRFLAGYALCNASMSSFASLAIVFLNDHLKLDPTQTIAVVLALLIASVPSAFVGARIMKRHGARRTFLAMVLGMCGTTAVAGLVLLDASAALLIYPFAVVWGFHFGTYYAANTSFFTQLVPMRSESQFMAYFYGAAVVLNWAPPALFTVINQLTNATLLVFYIISAFFAVAYPLIRSVDVAAAKRDIAAYESACASSNSAANLAAEDSELATTTARDDAAAGLSSKSDKIVAKKVESSSYSPAAAAAAGSFEQQAISPVSSASSSASVDGRFPRTSAVSPHIESPVAESQSAQTIATPSFHREQDGGLPA</sequence>
<feature type="transmembrane region" description="Helical" evidence="8">
    <location>
        <begin position="171"/>
        <end position="198"/>
    </location>
</feature>
<dbReference type="InterPro" id="IPR024671">
    <property type="entry name" value="Atg22-like"/>
</dbReference>
<dbReference type="Proteomes" id="UP001230188">
    <property type="component" value="Unassembled WGS sequence"/>
</dbReference>
<dbReference type="EMBL" id="JAQMWT010000066">
    <property type="protein sequence ID" value="KAJ8611649.1"/>
    <property type="molecule type" value="Genomic_DNA"/>
</dbReference>
<feature type="transmembrane region" description="Helical" evidence="8">
    <location>
        <begin position="71"/>
        <end position="90"/>
    </location>
</feature>
<dbReference type="InterPro" id="IPR050495">
    <property type="entry name" value="ATG22/LtaA_families"/>
</dbReference>
<comment type="similarity">
    <text evidence="2">Belongs to the ATG22 family.</text>
</comment>
<keyword evidence="4 8" id="KW-0812">Transmembrane</keyword>
<organism evidence="9 10">
    <name type="scientific">Chrysophaeum taylorii</name>
    <dbReference type="NCBI Taxonomy" id="2483200"/>
    <lineage>
        <taxon>Eukaryota</taxon>
        <taxon>Sar</taxon>
        <taxon>Stramenopiles</taxon>
        <taxon>Ochrophyta</taxon>
        <taxon>Pelagophyceae</taxon>
        <taxon>Pelagomonadales</taxon>
        <taxon>Pelagomonadaceae</taxon>
        <taxon>Chrysophaeum</taxon>
    </lineage>
</organism>
<name>A0AAD7ULF4_9STRA</name>
<evidence type="ECO:0000256" key="8">
    <source>
        <dbReference type="SAM" id="Phobius"/>
    </source>
</evidence>
<dbReference type="AlphaFoldDB" id="A0AAD7ULF4"/>
<evidence type="ECO:0000256" key="2">
    <source>
        <dbReference type="ARBA" id="ARBA00006978"/>
    </source>
</evidence>
<gene>
    <name evidence="9" type="ORF">CTAYLR_007883</name>
</gene>
<feature type="transmembrane region" description="Helical" evidence="8">
    <location>
        <begin position="410"/>
        <end position="429"/>
    </location>
</feature>
<evidence type="ECO:0000256" key="1">
    <source>
        <dbReference type="ARBA" id="ARBA00004127"/>
    </source>
</evidence>
<feature type="compositionally biased region" description="Basic and acidic residues" evidence="7">
    <location>
        <begin position="579"/>
        <end position="589"/>
    </location>
</feature>
<evidence type="ECO:0000256" key="5">
    <source>
        <dbReference type="ARBA" id="ARBA00022989"/>
    </source>
</evidence>
<dbReference type="Pfam" id="PF11700">
    <property type="entry name" value="ATG22"/>
    <property type="match status" value="1"/>
</dbReference>
<feature type="compositionally biased region" description="Polar residues" evidence="7">
    <location>
        <begin position="566"/>
        <end position="576"/>
    </location>
</feature>
<evidence type="ECO:0000256" key="7">
    <source>
        <dbReference type="SAM" id="MobiDB-lite"/>
    </source>
</evidence>
<evidence type="ECO:0000256" key="6">
    <source>
        <dbReference type="ARBA" id="ARBA00023136"/>
    </source>
</evidence>
<feature type="transmembrane region" description="Helical" evidence="8">
    <location>
        <begin position="316"/>
        <end position="334"/>
    </location>
</feature>
<feature type="transmembrane region" description="Helical" evidence="8">
    <location>
        <begin position="283"/>
        <end position="304"/>
    </location>
</feature>